<dbReference type="OrthoDB" id="5624218at2"/>
<evidence type="ECO:0008006" key="3">
    <source>
        <dbReference type="Google" id="ProtNLM"/>
    </source>
</evidence>
<proteinExistence type="predicted"/>
<dbReference type="InterPro" id="IPR006311">
    <property type="entry name" value="TAT_signal"/>
</dbReference>
<sequence length="358" mass="38750">MMKGALMDRRHFLKAAGMAYLAGLADARAETLVRTDAVFASGYRAADGSFGAALLSEEGVVVSEITLPGRAHGLASSIDKVVAFARRPGTFAFVFDRQNRAKPVVINSPPDRHFYGHGHFSPDGRILYASENDFDANRGVIGLYDATDGFRRMAEFSSYGIGPHDMGVTDDGRLLIIANGGIETHPDFGRTKLNLDHMQPSLVLLDAKTGALVEKHEMPAELRQLSTRHIDVDAKGRIWFACQYQGPRNDLPPLVGHFAPGDGLHWLNLPDEITDGLANYVGAIAVNRRDGLVGISSPIRGLSVSLDAETGKVVAQMPLKDAAGIAPALHGFATSSYDGQFVKQHTNVNWDQHIIRLS</sequence>
<dbReference type="PIRSF" id="PIRSF028101">
    <property type="entry name" value="UCP028101"/>
    <property type="match status" value="1"/>
</dbReference>
<dbReference type="STRING" id="1867956.BJF95_17960"/>
<name>A0A1Q8ZTS2_9HYPH</name>
<accession>A0A1Q8ZTS2</accession>
<reference evidence="1 2" key="1">
    <citation type="submission" date="2016-09" db="EMBL/GenBank/DDBJ databases">
        <title>Rhizobium oryziradicis sp. nov., isolated from the root of rice.</title>
        <authorList>
            <person name="Zhao J."/>
            <person name="Zhang X."/>
        </authorList>
    </citation>
    <scope>NUCLEOTIDE SEQUENCE [LARGE SCALE GENOMIC DNA]</scope>
    <source>
        <strain evidence="1 2">N19</strain>
    </source>
</reference>
<dbReference type="Proteomes" id="UP000186894">
    <property type="component" value="Unassembled WGS sequence"/>
</dbReference>
<dbReference type="InterPro" id="IPR011044">
    <property type="entry name" value="Quino_amine_DH_bsu"/>
</dbReference>
<dbReference type="EMBL" id="MKIM01000025">
    <property type="protein sequence ID" value="OLP45452.1"/>
    <property type="molecule type" value="Genomic_DNA"/>
</dbReference>
<dbReference type="RefSeq" id="WP_075639359.1">
    <property type="nucleotide sequence ID" value="NZ_MKIM01000025.1"/>
</dbReference>
<evidence type="ECO:0000313" key="2">
    <source>
        <dbReference type="Proteomes" id="UP000186894"/>
    </source>
</evidence>
<organism evidence="1 2">
    <name type="scientific">Rhizobium oryziradicis</name>
    <dbReference type="NCBI Taxonomy" id="1867956"/>
    <lineage>
        <taxon>Bacteria</taxon>
        <taxon>Pseudomonadati</taxon>
        <taxon>Pseudomonadota</taxon>
        <taxon>Alphaproteobacteria</taxon>
        <taxon>Hyphomicrobiales</taxon>
        <taxon>Rhizobiaceae</taxon>
        <taxon>Rhizobium/Agrobacterium group</taxon>
        <taxon>Rhizobium</taxon>
    </lineage>
</organism>
<gene>
    <name evidence="1" type="ORF">BJF95_17960</name>
</gene>
<dbReference type="InterPro" id="IPR008311">
    <property type="entry name" value="UCP028101"/>
</dbReference>
<dbReference type="PROSITE" id="PS51318">
    <property type="entry name" value="TAT"/>
    <property type="match status" value="1"/>
</dbReference>
<dbReference type="SUPFAM" id="SSF50969">
    <property type="entry name" value="YVTN repeat-like/Quinoprotein amine dehydrogenase"/>
    <property type="match status" value="1"/>
</dbReference>
<protein>
    <recommendedName>
        <fullName evidence="3">DUF1513 domain-containing protein</fullName>
    </recommendedName>
</protein>
<keyword evidence="2" id="KW-1185">Reference proteome</keyword>
<dbReference type="Pfam" id="PF07433">
    <property type="entry name" value="DUF1513"/>
    <property type="match status" value="1"/>
</dbReference>
<comment type="caution">
    <text evidence="1">The sequence shown here is derived from an EMBL/GenBank/DDBJ whole genome shotgun (WGS) entry which is preliminary data.</text>
</comment>
<dbReference type="AlphaFoldDB" id="A0A1Q8ZTS2"/>
<dbReference type="InterPro" id="IPR015943">
    <property type="entry name" value="WD40/YVTN_repeat-like_dom_sf"/>
</dbReference>
<dbReference type="Gene3D" id="2.130.10.10">
    <property type="entry name" value="YVTN repeat-like/Quinoprotein amine dehydrogenase"/>
    <property type="match status" value="1"/>
</dbReference>
<evidence type="ECO:0000313" key="1">
    <source>
        <dbReference type="EMBL" id="OLP45452.1"/>
    </source>
</evidence>